<dbReference type="InterPro" id="IPR036390">
    <property type="entry name" value="WH_DNA-bd_sf"/>
</dbReference>
<dbReference type="PRINTS" id="PR00035">
    <property type="entry name" value="HTHGNTR"/>
</dbReference>
<comment type="caution">
    <text evidence="5">The sequence shown here is derived from an EMBL/GenBank/DDBJ whole genome shotgun (WGS) entry which is preliminary data.</text>
</comment>
<dbReference type="Gene3D" id="1.20.120.530">
    <property type="entry name" value="GntR ligand-binding domain-like"/>
    <property type="match status" value="1"/>
</dbReference>
<dbReference type="RefSeq" id="WP_165204245.1">
    <property type="nucleotide sequence ID" value="NZ_CP025086.1"/>
</dbReference>
<proteinExistence type="predicted"/>
<evidence type="ECO:0000256" key="3">
    <source>
        <dbReference type="ARBA" id="ARBA00023163"/>
    </source>
</evidence>
<keyword evidence="3" id="KW-0804">Transcription</keyword>
<dbReference type="Pfam" id="PF00392">
    <property type="entry name" value="GntR"/>
    <property type="match status" value="1"/>
</dbReference>
<gene>
    <name evidence="5" type="ORF">DES32_2335</name>
</gene>
<dbReference type="AlphaFoldDB" id="A0A3D9YUV0"/>
<feature type="domain" description="HTH gntR-type" evidence="4">
    <location>
        <begin position="14"/>
        <end position="81"/>
    </location>
</feature>
<dbReference type="SMART" id="SM00895">
    <property type="entry name" value="FCD"/>
    <property type="match status" value="1"/>
</dbReference>
<dbReference type="PROSITE" id="PS50949">
    <property type="entry name" value="HTH_GNTR"/>
    <property type="match status" value="1"/>
</dbReference>
<dbReference type="SUPFAM" id="SSF46785">
    <property type="entry name" value="Winged helix' DNA-binding domain"/>
    <property type="match status" value="1"/>
</dbReference>
<dbReference type="PANTHER" id="PTHR43537">
    <property type="entry name" value="TRANSCRIPTIONAL REGULATOR, GNTR FAMILY"/>
    <property type="match status" value="1"/>
</dbReference>
<dbReference type="Proteomes" id="UP000256900">
    <property type="component" value="Unassembled WGS sequence"/>
</dbReference>
<organism evidence="5 6">
    <name type="scientific">Methylovirgula ligni</name>
    <dbReference type="NCBI Taxonomy" id="569860"/>
    <lineage>
        <taxon>Bacteria</taxon>
        <taxon>Pseudomonadati</taxon>
        <taxon>Pseudomonadota</taxon>
        <taxon>Alphaproteobacteria</taxon>
        <taxon>Hyphomicrobiales</taxon>
        <taxon>Beijerinckiaceae</taxon>
        <taxon>Methylovirgula</taxon>
    </lineage>
</organism>
<evidence type="ECO:0000259" key="4">
    <source>
        <dbReference type="PROSITE" id="PS50949"/>
    </source>
</evidence>
<keyword evidence="1" id="KW-0805">Transcription regulation</keyword>
<dbReference type="InterPro" id="IPR000524">
    <property type="entry name" value="Tscrpt_reg_HTH_GntR"/>
</dbReference>
<dbReference type="GO" id="GO:0003700">
    <property type="term" value="F:DNA-binding transcription factor activity"/>
    <property type="evidence" value="ECO:0007669"/>
    <property type="project" value="InterPro"/>
</dbReference>
<dbReference type="GO" id="GO:0003677">
    <property type="term" value="F:DNA binding"/>
    <property type="evidence" value="ECO:0007669"/>
    <property type="project" value="UniProtKB-KW"/>
</dbReference>
<dbReference type="PANTHER" id="PTHR43537:SF24">
    <property type="entry name" value="GLUCONATE OPERON TRANSCRIPTIONAL REPRESSOR"/>
    <property type="match status" value="1"/>
</dbReference>
<dbReference type="EMBL" id="QUMO01000003">
    <property type="protein sequence ID" value="REF86285.1"/>
    <property type="molecule type" value="Genomic_DNA"/>
</dbReference>
<dbReference type="SUPFAM" id="SSF48008">
    <property type="entry name" value="GntR ligand-binding domain-like"/>
    <property type="match status" value="1"/>
</dbReference>
<evidence type="ECO:0000313" key="5">
    <source>
        <dbReference type="EMBL" id="REF86285.1"/>
    </source>
</evidence>
<dbReference type="InterPro" id="IPR008920">
    <property type="entry name" value="TF_FadR/GntR_C"/>
</dbReference>
<dbReference type="CDD" id="cd07377">
    <property type="entry name" value="WHTH_GntR"/>
    <property type="match status" value="1"/>
</dbReference>
<reference evidence="5 6" key="1">
    <citation type="submission" date="2018-08" db="EMBL/GenBank/DDBJ databases">
        <title>Genomic Encyclopedia of Type Strains, Phase IV (KMG-IV): sequencing the most valuable type-strain genomes for metagenomic binning, comparative biology and taxonomic classification.</title>
        <authorList>
            <person name="Goeker M."/>
        </authorList>
    </citation>
    <scope>NUCLEOTIDE SEQUENCE [LARGE SCALE GENOMIC DNA]</scope>
    <source>
        <strain evidence="5 6">BW863</strain>
    </source>
</reference>
<dbReference type="InterPro" id="IPR036388">
    <property type="entry name" value="WH-like_DNA-bd_sf"/>
</dbReference>
<dbReference type="Pfam" id="PF07729">
    <property type="entry name" value="FCD"/>
    <property type="match status" value="1"/>
</dbReference>
<accession>A0A3D9YUV0</accession>
<dbReference type="Gene3D" id="1.10.10.10">
    <property type="entry name" value="Winged helix-like DNA-binding domain superfamily/Winged helix DNA-binding domain"/>
    <property type="match status" value="1"/>
</dbReference>
<keyword evidence="2" id="KW-0238">DNA-binding</keyword>
<evidence type="ECO:0000256" key="1">
    <source>
        <dbReference type="ARBA" id="ARBA00023015"/>
    </source>
</evidence>
<sequence>MSDSESLKVERISSTLRERTLEKMRDAFATLHFKPGQRLVERDLCEQLAVSRTVVREVLRQLEAEGLVENAPNRGPVVAHVSPDQAGQIYEIRGQLEGSAARVCALTATPDLIKRLKATLKTIRDSYALQSPVKVLAATTTFYQILFRHSKHDIAGRIVSSLHGRINFLRAVTIATPRRDRDAPKEMALIIDAIERRDPDAAVQACVAHVNNAAALAQAALVEYYREAEKELPRPSLRK</sequence>
<name>A0A3D9YUV0_9HYPH</name>
<dbReference type="SMART" id="SM00345">
    <property type="entry name" value="HTH_GNTR"/>
    <property type="match status" value="1"/>
</dbReference>
<protein>
    <submittedName>
        <fullName evidence="5">GntR family transcriptional regulator</fullName>
    </submittedName>
</protein>
<dbReference type="InterPro" id="IPR011711">
    <property type="entry name" value="GntR_C"/>
</dbReference>
<evidence type="ECO:0000313" key="6">
    <source>
        <dbReference type="Proteomes" id="UP000256900"/>
    </source>
</evidence>
<evidence type="ECO:0000256" key="2">
    <source>
        <dbReference type="ARBA" id="ARBA00023125"/>
    </source>
</evidence>
<keyword evidence="6" id="KW-1185">Reference proteome</keyword>